<dbReference type="EMBL" id="UINC01204058">
    <property type="protein sequence ID" value="SVE24604.1"/>
    <property type="molecule type" value="Genomic_DNA"/>
</dbReference>
<organism evidence="1">
    <name type="scientific">marine metagenome</name>
    <dbReference type="NCBI Taxonomy" id="408172"/>
    <lineage>
        <taxon>unclassified sequences</taxon>
        <taxon>metagenomes</taxon>
        <taxon>ecological metagenomes</taxon>
    </lineage>
</organism>
<dbReference type="AlphaFoldDB" id="A0A383BXG3"/>
<reference evidence="1" key="1">
    <citation type="submission" date="2018-05" db="EMBL/GenBank/DDBJ databases">
        <authorList>
            <person name="Lanie J.A."/>
            <person name="Ng W.-L."/>
            <person name="Kazmierczak K.M."/>
            <person name="Andrzejewski T.M."/>
            <person name="Davidsen T.M."/>
            <person name="Wayne K.J."/>
            <person name="Tettelin H."/>
            <person name="Glass J.I."/>
            <person name="Rusch D."/>
            <person name="Podicherti R."/>
            <person name="Tsui H.-C.T."/>
            <person name="Winkler M.E."/>
        </authorList>
    </citation>
    <scope>NUCLEOTIDE SEQUENCE</scope>
</reference>
<name>A0A383BXG3_9ZZZZ</name>
<proteinExistence type="predicted"/>
<accession>A0A383BXG3</accession>
<sequence length="46" mass="5149">VRIKFKATPNRTSIDDTNIKLNKSINDLSLLILKKVIKNIAVGNNN</sequence>
<evidence type="ECO:0000313" key="1">
    <source>
        <dbReference type="EMBL" id="SVE24604.1"/>
    </source>
</evidence>
<protein>
    <submittedName>
        <fullName evidence="1">Uncharacterized protein</fullName>
    </submittedName>
</protein>
<gene>
    <name evidence="1" type="ORF">METZ01_LOCUS477458</name>
</gene>
<feature type="non-terminal residue" evidence="1">
    <location>
        <position position="46"/>
    </location>
</feature>
<feature type="non-terminal residue" evidence="1">
    <location>
        <position position="1"/>
    </location>
</feature>